<sequence length="649" mass="69634">MRPKRLLTAWLCASLAVSPHAYAQTANASPRDAGPRDASARAAVPARAAVLDLGAAAAMPANASASSGASASARPNTPPQTPPNTPIHVPIHAPIHVPIHASLSAPASSAANAPALVSGPLDDAADPVVPASIAQGVFGTYGGAESRFSGHSGALDAAGVRTPSWVPQLPDLGDGSGGSLTPQAERRLGERVMREIRRDPDYVDDWLVRDYLDAVAARLAAAASAQFIGGYRPDFDLFAMRDGQINAFSLPGGFIGVNTGLIVATQTESELAAVLGHEMGHVLQRHIARMLAQNERDGYAALVGVLFGILAGVLSHSGDLGSAIAVGSEAYAIDSQLRFSRAAEHEADRVGFQLLAGAGYDPWGMVAFFERLERASMGDAGVPAYARTHPLTGERIADMQDRARRVAYRQPRQAPEYGFVRARVRVLQDRSRYEYVDEIARLRSEIDDRTALNVAANWYGIAVAQTRIERYDDALASLAASRAAFAQFEAADGSKTRSSPSLDVLAAEIARRAGRTEEAVRLGEAAHKAWPASHAAVDMLLQALLAARRFKEAQTLARSETEAEPQQGAWWFYLAQASLALGDTLTQHRALAEKLALDGAWPSAIRQLKEARDMKTVGYYDLSTIDARLHDFESRYKEEREEEREQNRG</sequence>
<keyword evidence="4" id="KW-0378">Hydrolase</keyword>
<evidence type="ECO:0000256" key="2">
    <source>
        <dbReference type="ARBA" id="ARBA00022670"/>
    </source>
</evidence>
<keyword evidence="5" id="KW-0862">Zinc</keyword>
<evidence type="ECO:0000256" key="1">
    <source>
        <dbReference type="ARBA" id="ARBA00001947"/>
    </source>
</evidence>
<evidence type="ECO:0000256" key="7">
    <source>
        <dbReference type="SAM" id="MobiDB-lite"/>
    </source>
</evidence>
<keyword evidence="2 10" id="KW-0645">Protease</keyword>
<feature type="chain" id="PRO_5031131897" evidence="8">
    <location>
        <begin position="24"/>
        <end position="649"/>
    </location>
</feature>
<evidence type="ECO:0000313" key="10">
    <source>
        <dbReference type="EMBL" id="QGZ62266.1"/>
    </source>
</evidence>
<dbReference type="InterPro" id="IPR051156">
    <property type="entry name" value="Mito/Outer_Membr_Metalloprot"/>
</dbReference>
<dbReference type="GO" id="GO:0046872">
    <property type="term" value="F:metal ion binding"/>
    <property type="evidence" value="ECO:0007669"/>
    <property type="project" value="UniProtKB-KW"/>
</dbReference>
<dbReference type="SUPFAM" id="SSF48452">
    <property type="entry name" value="TPR-like"/>
    <property type="match status" value="1"/>
</dbReference>
<dbReference type="AlphaFoldDB" id="A0A7Z2GI60"/>
<name>A0A7Z2GI60_9BURK</name>
<keyword evidence="8" id="KW-0732">Signal</keyword>
<evidence type="ECO:0000256" key="3">
    <source>
        <dbReference type="ARBA" id="ARBA00022723"/>
    </source>
</evidence>
<dbReference type="RefSeq" id="WP_158951294.1">
    <property type="nucleotide sequence ID" value="NZ_CP046913.1"/>
</dbReference>
<dbReference type="Proteomes" id="UP000433577">
    <property type="component" value="Chromosome 1"/>
</dbReference>
<evidence type="ECO:0000256" key="8">
    <source>
        <dbReference type="SAM" id="SignalP"/>
    </source>
</evidence>
<feature type="domain" description="Peptidase M48" evidence="9">
    <location>
        <begin position="211"/>
        <end position="402"/>
    </location>
</feature>
<accession>A0A7Z2GI60</accession>
<feature type="region of interest" description="Disordered" evidence="7">
    <location>
        <begin position="65"/>
        <end position="87"/>
    </location>
</feature>
<reference evidence="10 11" key="1">
    <citation type="submission" date="2019-12" db="EMBL/GenBank/DDBJ databases">
        <title>Paraburkholderia acidiphila 7Q-K02 sp. nov and Paraburkholderia acidisoli DHF22 sp. nov., two strains isolated from forest soil.</title>
        <authorList>
            <person name="Gao Z."/>
            <person name="Qiu L."/>
        </authorList>
    </citation>
    <scope>NUCLEOTIDE SEQUENCE [LARGE SCALE GENOMIC DNA]</scope>
    <source>
        <strain evidence="10 11">DHF22</strain>
    </source>
</reference>
<protein>
    <submittedName>
        <fullName evidence="10">M48 family metalloprotease</fullName>
    </submittedName>
</protein>
<comment type="cofactor">
    <cofactor evidence="1">
        <name>Zn(2+)</name>
        <dbReference type="ChEBI" id="CHEBI:29105"/>
    </cofactor>
</comment>
<dbReference type="InterPro" id="IPR011990">
    <property type="entry name" value="TPR-like_helical_dom_sf"/>
</dbReference>
<keyword evidence="3" id="KW-0479">Metal-binding</keyword>
<evidence type="ECO:0000256" key="5">
    <source>
        <dbReference type="ARBA" id="ARBA00022833"/>
    </source>
</evidence>
<dbReference type="EMBL" id="CP046913">
    <property type="protein sequence ID" value="QGZ62266.1"/>
    <property type="molecule type" value="Genomic_DNA"/>
</dbReference>
<dbReference type="GO" id="GO:0016020">
    <property type="term" value="C:membrane"/>
    <property type="evidence" value="ECO:0007669"/>
    <property type="project" value="TreeGrafter"/>
</dbReference>
<dbReference type="Gene3D" id="3.30.2010.10">
    <property type="entry name" value="Metalloproteases ('zincins'), catalytic domain"/>
    <property type="match status" value="1"/>
</dbReference>
<feature type="compositionally biased region" description="Pro residues" evidence="7">
    <location>
        <begin position="76"/>
        <end position="85"/>
    </location>
</feature>
<dbReference type="GO" id="GO:0004222">
    <property type="term" value="F:metalloendopeptidase activity"/>
    <property type="evidence" value="ECO:0007669"/>
    <property type="project" value="InterPro"/>
</dbReference>
<feature type="compositionally biased region" description="Low complexity" evidence="7">
    <location>
        <begin position="65"/>
        <end position="75"/>
    </location>
</feature>
<evidence type="ECO:0000313" key="11">
    <source>
        <dbReference type="Proteomes" id="UP000433577"/>
    </source>
</evidence>
<evidence type="ECO:0000256" key="6">
    <source>
        <dbReference type="ARBA" id="ARBA00023049"/>
    </source>
</evidence>
<feature type="signal peptide" evidence="8">
    <location>
        <begin position="1"/>
        <end position="23"/>
    </location>
</feature>
<proteinExistence type="predicted"/>
<dbReference type="Pfam" id="PF01435">
    <property type="entry name" value="Peptidase_M48"/>
    <property type="match status" value="1"/>
</dbReference>
<dbReference type="InterPro" id="IPR001915">
    <property type="entry name" value="Peptidase_M48"/>
</dbReference>
<organism evidence="10 11">
    <name type="scientific">Paraburkholderia acidisoli</name>
    <dbReference type="NCBI Taxonomy" id="2571748"/>
    <lineage>
        <taxon>Bacteria</taxon>
        <taxon>Pseudomonadati</taxon>
        <taxon>Pseudomonadota</taxon>
        <taxon>Betaproteobacteria</taxon>
        <taxon>Burkholderiales</taxon>
        <taxon>Burkholderiaceae</taxon>
        <taxon>Paraburkholderia</taxon>
    </lineage>
</organism>
<dbReference type="GO" id="GO:0051603">
    <property type="term" value="P:proteolysis involved in protein catabolic process"/>
    <property type="evidence" value="ECO:0007669"/>
    <property type="project" value="TreeGrafter"/>
</dbReference>
<dbReference type="Gene3D" id="1.25.40.10">
    <property type="entry name" value="Tetratricopeptide repeat domain"/>
    <property type="match status" value="1"/>
</dbReference>
<dbReference type="PANTHER" id="PTHR22726:SF1">
    <property type="entry name" value="METALLOENDOPEPTIDASE OMA1, MITOCHONDRIAL"/>
    <property type="match status" value="1"/>
</dbReference>
<keyword evidence="6 10" id="KW-0482">Metalloprotease</keyword>
<dbReference type="PANTHER" id="PTHR22726">
    <property type="entry name" value="METALLOENDOPEPTIDASE OMA1"/>
    <property type="match status" value="1"/>
</dbReference>
<dbReference type="KEGG" id="pacs:FAZ98_11285"/>
<dbReference type="OrthoDB" id="9810445at2"/>
<evidence type="ECO:0000259" key="9">
    <source>
        <dbReference type="Pfam" id="PF01435"/>
    </source>
</evidence>
<gene>
    <name evidence="10" type="ORF">FAZ98_11285</name>
</gene>
<evidence type="ECO:0000256" key="4">
    <source>
        <dbReference type="ARBA" id="ARBA00022801"/>
    </source>
</evidence>
<keyword evidence="11" id="KW-1185">Reference proteome</keyword>